<feature type="region of interest" description="Disordered" evidence="1">
    <location>
        <begin position="512"/>
        <end position="533"/>
    </location>
</feature>
<dbReference type="InterPro" id="IPR027417">
    <property type="entry name" value="P-loop_NTPase"/>
</dbReference>
<proteinExistence type="predicted"/>
<dbReference type="RefSeq" id="WP_344640480.1">
    <property type="nucleotide sequence ID" value="NZ_BAAATR010000046.1"/>
</dbReference>
<feature type="compositionally biased region" description="Basic residues" evidence="1">
    <location>
        <begin position="514"/>
        <end position="524"/>
    </location>
</feature>
<name>A0ABP5RS01_9ACTN</name>
<dbReference type="InterPro" id="IPR009003">
    <property type="entry name" value="Peptidase_S1_PA"/>
</dbReference>
<dbReference type="EMBL" id="BAAATR010000046">
    <property type="protein sequence ID" value="GAA2272984.1"/>
    <property type="molecule type" value="Genomic_DNA"/>
</dbReference>
<keyword evidence="3" id="KW-1185">Reference proteome</keyword>
<evidence type="ECO:0008006" key="4">
    <source>
        <dbReference type="Google" id="ProtNLM"/>
    </source>
</evidence>
<feature type="region of interest" description="Disordered" evidence="1">
    <location>
        <begin position="621"/>
        <end position="657"/>
    </location>
</feature>
<accession>A0ABP5RS01</accession>
<dbReference type="SUPFAM" id="SSF52540">
    <property type="entry name" value="P-loop containing nucleoside triphosphate hydrolases"/>
    <property type="match status" value="1"/>
</dbReference>
<evidence type="ECO:0000256" key="1">
    <source>
        <dbReference type="SAM" id="MobiDB-lite"/>
    </source>
</evidence>
<gene>
    <name evidence="2" type="ORF">GCM10010430_68670</name>
</gene>
<evidence type="ECO:0000313" key="2">
    <source>
        <dbReference type="EMBL" id="GAA2272984.1"/>
    </source>
</evidence>
<dbReference type="SUPFAM" id="SSF50494">
    <property type="entry name" value="Trypsin-like serine proteases"/>
    <property type="match status" value="1"/>
</dbReference>
<organism evidence="2 3">
    <name type="scientific">Kitasatospora cystarginea</name>
    <dbReference type="NCBI Taxonomy" id="58350"/>
    <lineage>
        <taxon>Bacteria</taxon>
        <taxon>Bacillati</taxon>
        <taxon>Actinomycetota</taxon>
        <taxon>Actinomycetes</taxon>
        <taxon>Kitasatosporales</taxon>
        <taxon>Streptomycetaceae</taxon>
        <taxon>Kitasatospora</taxon>
    </lineage>
</organism>
<evidence type="ECO:0000313" key="3">
    <source>
        <dbReference type="Proteomes" id="UP001500305"/>
    </source>
</evidence>
<protein>
    <recommendedName>
        <fullName evidence="4">Large Pro/Ala/Gly-rich protein</fullName>
    </recommendedName>
</protein>
<dbReference type="Proteomes" id="UP001500305">
    <property type="component" value="Unassembled WGS sequence"/>
</dbReference>
<feature type="region of interest" description="Disordered" evidence="1">
    <location>
        <begin position="1017"/>
        <end position="1036"/>
    </location>
</feature>
<reference evidence="3" key="1">
    <citation type="journal article" date="2019" name="Int. J. Syst. Evol. Microbiol.">
        <title>The Global Catalogue of Microorganisms (GCM) 10K type strain sequencing project: providing services to taxonomists for standard genome sequencing and annotation.</title>
        <authorList>
            <consortium name="The Broad Institute Genomics Platform"/>
            <consortium name="The Broad Institute Genome Sequencing Center for Infectious Disease"/>
            <person name="Wu L."/>
            <person name="Ma J."/>
        </authorList>
    </citation>
    <scope>NUCLEOTIDE SEQUENCE [LARGE SCALE GENOMIC DNA]</scope>
    <source>
        <strain evidence="3">JCM 7356</strain>
    </source>
</reference>
<comment type="caution">
    <text evidence="2">The sequence shown here is derived from an EMBL/GenBank/DDBJ whole genome shotgun (WGS) entry which is preliminary data.</text>
</comment>
<sequence length="1206" mass="124648">MAAGRWSVTADGWSWAAIDPGRALLRICGPDGRLRGLGFAADLDGTVVTAHETVAGLDRLVLHTEGGQARVLGADCIEPLARHGLALVRTEAVGGLPVPPLPIGGPGRGGEPVAVPSFGSGGRAASAQGGVLGAGTAMYPWHDEFHLIAGALWLDLTAAVPAGAPVVDAGTGAVLGVVVPSLPAGQTGGVVAVPLVTGGDAAAAGALAELVARNAVTVPAHGRALNPAGVLQLASAQLGSAVAGPGRIADLAADRVDRPDGLTGEEPQGPFTALVGAPGSGRTTELAALAVRRAGGRHPLPTLWLRGAELRAGDGSLADPVGRALARSAGLLGVDAPEPGQAARLCAEAGRPLLVVLDAPEEAPAAAGAAWLRATSQWLRAASASLLIACRPEKWAEWERTDGTGVEAALVHGLGPLPQEAAERAARRYGLALRPPGPPKTADGGQGGVQVTGNERLLAAAEATHPLALRIAGELRAAGVRWHGTPPRRGELFEGYLDLLCLRIADRLADGAKTRRPGAHRRGGPRSGAAEPGRVRRLAAVVAGRVHEAARQMLGSGHGGLSADAFELLFPTVGGWAPAVLGERLFVAVGDGYRPAYEEFGEWLQGQHLDLDGALRLLLAEDGTDGPEQPPAAGEPERGRASVARAAGAPGGTAHRVPRHRAGPVVVALARTGTTWGAEALDGWLCRLWRALELAPAGSEHAWWAGHLLSAALRSGTDLGVHRPLLAQLAERGEQTGAFGPAFWAALPLAPADRLDLLRALVRADDATQAFRAATAELLAAEPHTAIGLLCRWFEDDRRLRSHSGSTVADLAHDLLHAHRKLALDDLTECLVETAHPRADALLSLLAADEPSALCRAVDRWSHDPRPERHVAAAVHALRTAPYATGSGLELLRFTATALLAREDEPALHGAALALLVRDGQSRGRYLAAAIARYLADDPFVTAEVLAPALAQWPEQVLAAFRQRLAAPGAAMAEALRVLAEVPDPAVARRGLGLAAELLREHPERVGQIADYLDRLLAGPPEPPNGEASRTSGPAATLRPCVEPLEVLRALGLTARPAPVRRVLAVRLAAPGLPARGPVLDALLAGEGDEGVLTAVLNSLAERCAEHEPERVRELVRTIAARTARADAGLVRCAGRSASFARLLAEWPAAGRPPAGGPLLARMRGLVAAGRDPQYAAAEAERGVPRPPSRAGGLPVPKPTRAHGTL</sequence>
<feature type="region of interest" description="Disordered" evidence="1">
    <location>
        <begin position="1174"/>
        <end position="1206"/>
    </location>
</feature>